<dbReference type="EMBL" id="UYSL01023564">
    <property type="protein sequence ID" value="VDL82345.1"/>
    <property type="molecule type" value="Genomic_DNA"/>
</dbReference>
<gene>
    <name evidence="1" type="ORF">NBR_LOCUS18620</name>
</gene>
<reference evidence="3" key="1">
    <citation type="submission" date="2017-02" db="UniProtKB">
        <authorList>
            <consortium name="WormBaseParasite"/>
        </authorList>
    </citation>
    <scope>IDENTIFICATION</scope>
</reference>
<keyword evidence="2" id="KW-1185">Reference proteome</keyword>
<dbReference type="AlphaFoldDB" id="A0A0N4YN24"/>
<dbReference type="WBParaSite" id="NBR_0001861901-mRNA-1">
    <property type="protein sequence ID" value="NBR_0001861901-mRNA-1"/>
    <property type="gene ID" value="NBR_0001861901"/>
</dbReference>
<dbReference type="Proteomes" id="UP000271162">
    <property type="component" value="Unassembled WGS sequence"/>
</dbReference>
<organism evidence="3">
    <name type="scientific">Nippostrongylus brasiliensis</name>
    <name type="common">Rat hookworm</name>
    <dbReference type="NCBI Taxonomy" id="27835"/>
    <lineage>
        <taxon>Eukaryota</taxon>
        <taxon>Metazoa</taxon>
        <taxon>Ecdysozoa</taxon>
        <taxon>Nematoda</taxon>
        <taxon>Chromadorea</taxon>
        <taxon>Rhabditida</taxon>
        <taxon>Rhabditina</taxon>
        <taxon>Rhabditomorpha</taxon>
        <taxon>Strongyloidea</taxon>
        <taxon>Heligmosomidae</taxon>
        <taxon>Nippostrongylus</taxon>
    </lineage>
</organism>
<evidence type="ECO:0000313" key="1">
    <source>
        <dbReference type="EMBL" id="VDL82345.1"/>
    </source>
</evidence>
<protein>
    <submittedName>
        <fullName evidence="1 3">Uncharacterized protein</fullName>
    </submittedName>
</protein>
<accession>A0A0N4YN24</accession>
<proteinExistence type="predicted"/>
<reference evidence="1 2" key="2">
    <citation type="submission" date="2018-11" db="EMBL/GenBank/DDBJ databases">
        <authorList>
            <consortium name="Pathogen Informatics"/>
        </authorList>
    </citation>
    <scope>NUCLEOTIDE SEQUENCE [LARGE SCALE GENOMIC DNA]</scope>
</reference>
<evidence type="ECO:0000313" key="2">
    <source>
        <dbReference type="Proteomes" id="UP000271162"/>
    </source>
</evidence>
<sequence>MAKLHERVLVVYEKLREQEHVLTEVMSKYSGRRAEIRNALDAAFERREWYREQGRMQEELRTLLERRDEQQRRNAHLMKVQKEIIRGNKLGYEAVMKMIDEATEHLRWVKDVARKLSLAFDE</sequence>
<evidence type="ECO:0000313" key="3">
    <source>
        <dbReference type="WBParaSite" id="NBR_0001861901-mRNA-1"/>
    </source>
</evidence>
<name>A0A0N4YN24_NIPBR</name>